<evidence type="ECO:0008006" key="3">
    <source>
        <dbReference type="Google" id="ProtNLM"/>
    </source>
</evidence>
<dbReference type="RefSeq" id="WP_345236127.1">
    <property type="nucleotide sequence ID" value="NZ_BAABGZ010000023.1"/>
</dbReference>
<protein>
    <recommendedName>
        <fullName evidence="3">Type II toxin-antitoxin system Phd/YefM family antitoxin</fullName>
    </recommendedName>
</protein>
<organism evidence="1 2">
    <name type="scientific">Hymenobacter saemangeumensis</name>
    <dbReference type="NCBI Taxonomy" id="1084522"/>
    <lineage>
        <taxon>Bacteria</taxon>
        <taxon>Pseudomonadati</taxon>
        <taxon>Bacteroidota</taxon>
        <taxon>Cytophagia</taxon>
        <taxon>Cytophagales</taxon>
        <taxon>Hymenobacteraceae</taxon>
        <taxon>Hymenobacter</taxon>
    </lineage>
</organism>
<sequence length="62" mass="6924">MSKKEQAAYINQQLKIGLVAAYNNMLAFKKYRQSPVIVSRNGKVVAVAPEDMPPAAPFEKWS</sequence>
<name>A0ABP8IFD9_9BACT</name>
<accession>A0ABP8IFD9</accession>
<dbReference type="EMBL" id="BAABGZ010000023">
    <property type="protein sequence ID" value="GAA4357540.1"/>
    <property type="molecule type" value="Genomic_DNA"/>
</dbReference>
<evidence type="ECO:0000313" key="1">
    <source>
        <dbReference type="EMBL" id="GAA4357540.1"/>
    </source>
</evidence>
<evidence type="ECO:0000313" key="2">
    <source>
        <dbReference type="Proteomes" id="UP001501153"/>
    </source>
</evidence>
<gene>
    <name evidence="1" type="ORF">GCM10023185_22340</name>
</gene>
<comment type="caution">
    <text evidence="1">The sequence shown here is derived from an EMBL/GenBank/DDBJ whole genome shotgun (WGS) entry which is preliminary data.</text>
</comment>
<reference evidence="2" key="1">
    <citation type="journal article" date="2019" name="Int. J. Syst. Evol. Microbiol.">
        <title>The Global Catalogue of Microorganisms (GCM) 10K type strain sequencing project: providing services to taxonomists for standard genome sequencing and annotation.</title>
        <authorList>
            <consortium name="The Broad Institute Genomics Platform"/>
            <consortium name="The Broad Institute Genome Sequencing Center for Infectious Disease"/>
            <person name="Wu L."/>
            <person name="Ma J."/>
        </authorList>
    </citation>
    <scope>NUCLEOTIDE SEQUENCE [LARGE SCALE GENOMIC DNA]</scope>
    <source>
        <strain evidence="2">JCM 17923</strain>
    </source>
</reference>
<keyword evidence="2" id="KW-1185">Reference proteome</keyword>
<proteinExistence type="predicted"/>
<dbReference type="Proteomes" id="UP001501153">
    <property type="component" value="Unassembled WGS sequence"/>
</dbReference>